<evidence type="ECO:0000256" key="2">
    <source>
        <dbReference type="ARBA" id="ARBA00004370"/>
    </source>
</evidence>
<dbReference type="Gene3D" id="3.30.565.10">
    <property type="entry name" value="Histidine kinase-like ATPase, C-terminal domain"/>
    <property type="match status" value="1"/>
</dbReference>
<reference evidence="14 15" key="1">
    <citation type="submission" date="2020-08" db="EMBL/GenBank/DDBJ databases">
        <title>Bridging the membrane lipid divide: bacteria of the FCB group superphylum have the potential to synthesize archaeal ether lipids.</title>
        <authorList>
            <person name="Villanueva L."/>
            <person name="Von Meijenfeldt F.A.B."/>
            <person name="Westbye A.B."/>
            <person name="Yadav S."/>
            <person name="Hopmans E.C."/>
            <person name="Dutilh B.E."/>
            <person name="Sinninghe Damste J.S."/>
        </authorList>
    </citation>
    <scope>NUCLEOTIDE SEQUENCE [LARGE SCALE GENOMIC DNA]</scope>
    <source>
        <strain evidence="14">NIOZ-UU47</strain>
    </source>
</reference>
<dbReference type="NCBIfam" id="TIGR00229">
    <property type="entry name" value="sensory_box"/>
    <property type="match status" value="1"/>
</dbReference>
<keyword evidence="5" id="KW-0808">Transferase</keyword>
<dbReference type="Pfam" id="PF07730">
    <property type="entry name" value="HisKA_3"/>
    <property type="match status" value="1"/>
</dbReference>
<dbReference type="InterPro" id="IPR029151">
    <property type="entry name" value="Sensor-like_sf"/>
</dbReference>
<dbReference type="SMART" id="SM00387">
    <property type="entry name" value="HATPase_c"/>
    <property type="match status" value="1"/>
</dbReference>
<dbReference type="SUPFAM" id="SSF103190">
    <property type="entry name" value="Sensory domain-like"/>
    <property type="match status" value="1"/>
</dbReference>
<dbReference type="AlphaFoldDB" id="A0A8J6NF55"/>
<proteinExistence type="predicted"/>
<sequence>MKLRLILLVLSLLAIFSASTGGYFYYTSLKKYALQEAEGQAEARLEIIKKNISSFLSENVRPVKTLAGIDEMGKVLENRTDVNQGRAEAVLDLFRESLDVDVCYLMNSKGITVASSNRGTEDSFMDKYFGFRPYFIEAMNGSSATYMALGITSGKRGCYSSYPVYSDHGSPIGVAVIKRSIELIESELGLLSGESILVVDPQGIVFIADHREWLYHSMYAFSESEVEQVAASRQFGKGPWLWTGLQQTAPDRMKDRVGGSYLFNKTELDSYPGWHIIHLRDLKMLSRAVSAPLIRITGHIVIVLCFFIGLSVFFLYRKASVEIQQRRLAEEALRESDKRYRSLYNDTPAMLHSIDRNGRLLSVSNYWLEKLGHKREDVIGRNLTDFYTGESKKYAEEIVIPEFFRTGNCSDVPYQFVKKNGEIIDVLLAAIGVRDQDGILKRSLAVSVDVTERKYAEEMLRQAKEELSTYSRDLEKQVKERTKEIQAARDHLRRLSASIMNSQEQERKAFARELHDELGQVLTALRMDTVWLHKRLLQKQDDGALRALAMCDLIDKTIDEVRGMAFRLRPGVLDDLGLVDALEVYTADFERRTGITTIFQSGAIYDVDSTIATASYRITQEALTNVARHASAAHVDVVLDVSKKKLQLTIRDDGCGFVIGNPSESEGLGIAGMMERAVLAGGELDVESYPGEGTRISFSVVMGSILSKNIRSAR</sequence>
<keyword evidence="8" id="KW-0067">ATP-binding</keyword>
<dbReference type="InterPro" id="IPR050482">
    <property type="entry name" value="Sensor_HK_TwoCompSys"/>
</dbReference>
<dbReference type="InterPro" id="IPR000700">
    <property type="entry name" value="PAS-assoc_C"/>
</dbReference>
<keyword evidence="7" id="KW-0418">Kinase</keyword>
<dbReference type="SUPFAM" id="SSF55874">
    <property type="entry name" value="ATPase domain of HSP90 chaperone/DNA topoisomerase II/histidine kinase"/>
    <property type="match status" value="1"/>
</dbReference>
<organism evidence="14 15">
    <name type="scientific">Candidatus Desulfobia pelagia</name>
    <dbReference type="NCBI Taxonomy" id="2841692"/>
    <lineage>
        <taxon>Bacteria</taxon>
        <taxon>Pseudomonadati</taxon>
        <taxon>Thermodesulfobacteriota</taxon>
        <taxon>Desulfobulbia</taxon>
        <taxon>Desulfobulbales</taxon>
        <taxon>Desulfobulbaceae</taxon>
        <taxon>Candidatus Desulfobia</taxon>
    </lineage>
</organism>
<name>A0A8J6NF55_9BACT</name>
<dbReference type="GO" id="GO:0005524">
    <property type="term" value="F:ATP binding"/>
    <property type="evidence" value="ECO:0007669"/>
    <property type="project" value="UniProtKB-KW"/>
</dbReference>
<accession>A0A8J6NF55</accession>
<evidence type="ECO:0000259" key="12">
    <source>
        <dbReference type="PROSITE" id="PS50112"/>
    </source>
</evidence>
<evidence type="ECO:0000259" key="13">
    <source>
        <dbReference type="PROSITE" id="PS50113"/>
    </source>
</evidence>
<dbReference type="InterPro" id="IPR036890">
    <property type="entry name" value="HATPase_C_sf"/>
</dbReference>
<keyword evidence="4" id="KW-0597">Phosphoprotein</keyword>
<dbReference type="InterPro" id="IPR035965">
    <property type="entry name" value="PAS-like_dom_sf"/>
</dbReference>
<keyword evidence="6" id="KW-0547">Nucleotide-binding</keyword>
<comment type="catalytic activity">
    <reaction evidence="1">
        <text>ATP + protein L-histidine = ADP + protein N-phospho-L-histidine.</text>
        <dbReference type="EC" id="2.7.13.3"/>
    </reaction>
</comment>
<evidence type="ECO:0000256" key="4">
    <source>
        <dbReference type="ARBA" id="ARBA00022553"/>
    </source>
</evidence>
<dbReference type="EC" id="2.7.13.3" evidence="3"/>
<dbReference type="SMART" id="SM00086">
    <property type="entry name" value="PAC"/>
    <property type="match status" value="1"/>
</dbReference>
<feature type="transmembrane region" description="Helical" evidence="11">
    <location>
        <begin position="296"/>
        <end position="316"/>
    </location>
</feature>
<dbReference type="PANTHER" id="PTHR24421:SF10">
    <property type="entry name" value="NITRATE_NITRITE SENSOR PROTEIN NARQ"/>
    <property type="match status" value="1"/>
</dbReference>
<evidence type="ECO:0000256" key="1">
    <source>
        <dbReference type="ARBA" id="ARBA00000085"/>
    </source>
</evidence>
<evidence type="ECO:0000256" key="10">
    <source>
        <dbReference type="SAM" id="Coils"/>
    </source>
</evidence>
<dbReference type="Gene3D" id="1.20.5.1930">
    <property type="match status" value="1"/>
</dbReference>
<dbReference type="InterPro" id="IPR003594">
    <property type="entry name" value="HATPase_dom"/>
</dbReference>
<dbReference type="PROSITE" id="PS50112">
    <property type="entry name" value="PAS"/>
    <property type="match status" value="1"/>
</dbReference>
<feature type="coiled-coil region" evidence="10">
    <location>
        <begin position="453"/>
        <end position="505"/>
    </location>
</feature>
<dbReference type="GO" id="GO:0046983">
    <property type="term" value="F:protein dimerization activity"/>
    <property type="evidence" value="ECO:0007669"/>
    <property type="project" value="InterPro"/>
</dbReference>
<comment type="subcellular location">
    <subcellularLocation>
        <location evidence="2">Membrane</location>
    </subcellularLocation>
</comment>
<dbReference type="Pfam" id="PF13426">
    <property type="entry name" value="PAS_9"/>
    <property type="match status" value="1"/>
</dbReference>
<dbReference type="PROSITE" id="PS50113">
    <property type="entry name" value="PAC"/>
    <property type="match status" value="1"/>
</dbReference>
<evidence type="ECO:0000256" key="6">
    <source>
        <dbReference type="ARBA" id="ARBA00022741"/>
    </source>
</evidence>
<dbReference type="SUPFAM" id="SSF55785">
    <property type="entry name" value="PYP-like sensor domain (PAS domain)"/>
    <property type="match status" value="1"/>
</dbReference>
<evidence type="ECO:0000256" key="11">
    <source>
        <dbReference type="SAM" id="Phobius"/>
    </source>
</evidence>
<evidence type="ECO:0000313" key="14">
    <source>
        <dbReference type="EMBL" id="MBC8318869.1"/>
    </source>
</evidence>
<dbReference type="CDD" id="cd16917">
    <property type="entry name" value="HATPase_UhpB-NarQ-NarX-like"/>
    <property type="match status" value="1"/>
</dbReference>
<evidence type="ECO:0000256" key="5">
    <source>
        <dbReference type="ARBA" id="ARBA00022679"/>
    </source>
</evidence>
<keyword evidence="9" id="KW-0902">Two-component regulatory system</keyword>
<evidence type="ECO:0000256" key="9">
    <source>
        <dbReference type="ARBA" id="ARBA00023012"/>
    </source>
</evidence>
<feature type="domain" description="PAS" evidence="12">
    <location>
        <begin position="336"/>
        <end position="407"/>
    </location>
</feature>
<keyword evidence="11" id="KW-1133">Transmembrane helix</keyword>
<keyword evidence="11" id="KW-0472">Membrane</keyword>
<dbReference type="InterPro" id="IPR001610">
    <property type="entry name" value="PAC"/>
</dbReference>
<dbReference type="Gene3D" id="3.30.450.20">
    <property type="entry name" value="PAS domain"/>
    <property type="match status" value="3"/>
</dbReference>
<dbReference type="EMBL" id="JACNJZ010000193">
    <property type="protein sequence ID" value="MBC8318869.1"/>
    <property type="molecule type" value="Genomic_DNA"/>
</dbReference>
<dbReference type="PANTHER" id="PTHR24421">
    <property type="entry name" value="NITRATE/NITRITE SENSOR PROTEIN NARX-RELATED"/>
    <property type="match status" value="1"/>
</dbReference>
<gene>
    <name evidence="14" type="ORF">H8E41_13280</name>
</gene>
<dbReference type="SMART" id="SM00091">
    <property type="entry name" value="PAS"/>
    <property type="match status" value="1"/>
</dbReference>
<dbReference type="Proteomes" id="UP000614424">
    <property type="component" value="Unassembled WGS sequence"/>
</dbReference>
<dbReference type="InterPro" id="IPR000014">
    <property type="entry name" value="PAS"/>
</dbReference>
<dbReference type="GO" id="GO:0016020">
    <property type="term" value="C:membrane"/>
    <property type="evidence" value="ECO:0007669"/>
    <property type="project" value="UniProtKB-SubCell"/>
</dbReference>
<dbReference type="Pfam" id="PF02518">
    <property type="entry name" value="HATPase_c"/>
    <property type="match status" value="1"/>
</dbReference>
<protein>
    <recommendedName>
        <fullName evidence="3">histidine kinase</fullName>
        <ecNumber evidence="3">2.7.13.3</ecNumber>
    </recommendedName>
</protein>
<keyword evidence="11" id="KW-0812">Transmembrane</keyword>
<dbReference type="CDD" id="cd00130">
    <property type="entry name" value="PAS"/>
    <property type="match status" value="1"/>
</dbReference>
<keyword evidence="10" id="KW-0175">Coiled coil</keyword>
<evidence type="ECO:0000256" key="8">
    <source>
        <dbReference type="ARBA" id="ARBA00022840"/>
    </source>
</evidence>
<dbReference type="GO" id="GO:0000155">
    <property type="term" value="F:phosphorelay sensor kinase activity"/>
    <property type="evidence" value="ECO:0007669"/>
    <property type="project" value="InterPro"/>
</dbReference>
<comment type="caution">
    <text evidence="14">The sequence shown here is derived from an EMBL/GenBank/DDBJ whole genome shotgun (WGS) entry which is preliminary data.</text>
</comment>
<evidence type="ECO:0000256" key="7">
    <source>
        <dbReference type="ARBA" id="ARBA00022777"/>
    </source>
</evidence>
<evidence type="ECO:0000256" key="3">
    <source>
        <dbReference type="ARBA" id="ARBA00012438"/>
    </source>
</evidence>
<evidence type="ECO:0000313" key="15">
    <source>
        <dbReference type="Proteomes" id="UP000614424"/>
    </source>
</evidence>
<dbReference type="InterPro" id="IPR011712">
    <property type="entry name" value="Sig_transdc_His_kin_sub3_dim/P"/>
</dbReference>
<feature type="domain" description="PAC" evidence="13">
    <location>
        <begin position="410"/>
        <end position="462"/>
    </location>
</feature>